<dbReference type="InterPro" id="IPR036638">
    <property type="entry name" value="HLH_DNA-bd_sf"/>
</dbReference>
<feature type="region of interest" description="Disordered" evidence="5">
    <location>
        <begin position="1"/>
        <end position="33"/>
    </location>
</feature>
<feature type="compositionally biased region" description="Polar residues" evidence="5">
    <location>
        <begin position="193"/>
        <end position="204"/>
    </location>
</feature>
<protein>
    <recommendedName>
        <fullName evidence="6">BHLH domain-containing protein</fullName>
    </recommendedName>
</protein>
<dbReference type="PROSITE" id="PS50888">
    <property type="entry name" value="BHLH"/>
    <property type="match status" value="1"/>
</dbReference>
<evidence type="ECO:0000313" key="8">
    <source>
        <dbReference type="Proteomes" id="UP001175271"/>
    </source>
</evidence>
<dbReference type="EMBL" id="JAUCMV010000005">
    <property type="protein sequence ID" value="KAK0395283.1"/>
    <property type="molecule type" value="Genomic_DNA"/>
</dbReference>
<sequence>MPKVMGYESHFSSPSPPPYPMERKLKKPLMEKRRRERMNKSLFEMKELLMNIDPNDRSKFEKADILEMAVHSLRALWQQVSASGQPSSPVVNRMYYQEGFNACANTVTQYLSHTVPSPMSSPQAQQFHQGLYMALQQKAMCAPPTLPAPSNVPQVPPVFSMKPMPVPVPDPKAFLLTPTSSSSQMTSPASLSEDSAYSSRQASPHNHEQDVSHAEQEVDVVNADDSTSVLGNCRCASTAPSSTSPSNPCSASSSPSKSMWRPYS</sequence>
<dbReference type="AlphaFoldDB" id="A0AA39LFF3"/>
<evidence type="ECO:0000256" key="5">
    <source>
        <dbReference type="SAM" id="MobiDB-lite"/>
    </source>
</evidence>
<comment type="subcellular location">
    <subcellularLocation>
        <location evidence="1">Nucleus</location>
    </subcellularLocation>
</comment>
<keyword evidence="4" id="KW-0539">Nucleus</keyword>
<dbReference type="InterPro" id="IPR050370">
    <property type="entry name" value="HES_HEY"/>
</dbReference>
<gene>
    <name evidence="7" type="ORF">QR680_001203</name>
</gene>
<dbReference type="CDD" id="cd11410">
    <property type="entry name" value="bHLH_O_HES"/>
    <property type="match status" value="1"/>
</dbReference>
<accession>A0AA39LFF3</accession>
<keyword evidence="3" id="KW-0804">Transcription</keyword>
<evidence type="ECO:0000256" key="3">
    <source>
        <dbReference type="ARBA" id="ARBA00023163"/>
    </source>
</evidence>
<evidence type="ECO:0000256" key="2">
    <source>
        <dbReference type="ARBA" id="ARBA00023015"/>
    </source>
</evidence>
<name>A0AA39LFF3_9BILA</name>
<evidence type="ECO:0000256" key="4">
    <source>
        <dbReference type="ARBA" id="ARBA00023242"/>
    </source>
</evidence>
<proteinExistence type="predicted"/>
<evidence type="ECO:0000259" key="6">
    <source>
        <dbReference type="PROSITE" id="PS50888"/>
    </source>
</evidence>
<dbReference type="Proteomes" id="UP001175271">
    <property type="component" value="Unassembled WGS sequence"/>
</dbReference>
<dbReference type="GO" id="GO:0046983">
    <property type="term" value="F:protein dimerization activity"/>
    <property type="evidence" value="ECO:0007669"/>
    <property type="project" value="InterPro"/>
</dbReference>
<feature type="compositionally biased region" description="Low complexity" evidence="5">
    <location>
        <begin position="175"/>
        <end position="192"/>
    </location>
</feature>
<organism evidence="7 8">
    <name type="scientific">Steinernema hermaphroditum</name>
    <dbReference type="NCBI Taxonomy" id="289476"/>
    <lineage>
        <taxon>Eukaryota</taxon>
        <taxon>Metazoa</taxon>
        <taxon>Ecdysozoa</taxon>
        <taxon>Nematoda</taxon>
        <taxon>Chromadorea</taxon>
        <taxon>Rhabditida</taxon>
        <taxon>Tylenchina</taxon>
        <taxon>Panagrolaimomorpha</taxon>
        <taxon>Strongyloidoidea</taxon>
        <taxon>Steinernematidae</taxon>
        <taxon>Steinernema</taxon>
    </lineage>
</organism>
<reference evidence="7" key="1">
    <citation type="submission" date="2023-06" db="EMBL/GenBank/DDBJ databases">
        <title>Genomic analysis of the entomopathogenic nematode Steinernema hermaphroditum.</title>
        <authorList>
            <person name="Schwarz E.M."/>
            <person name="Heppert J.K."/>
            <person name="Baniya A."/>
            <person name="Schwartz H.T."/>
            <person name="Tan C.-H."/>
            <person name="Antoshechkin I."/>
            <person name="Sternberg P.W."/>
            <person name="Goodrich-Blair H."/>
            <person name="Dillman A.R."/>
        </authorList>
    </citation>
    <scope>NUCLEOTIDE SEQUENCE</scope>
    <source>
        <strain evidence="7">PS9179</strain>
        <tissue evidence="7">Whole animal</tissue>
    </source>
</reference>
<dbReference type="PANTHER" id="PTHR10985">
    <property type="entry name" value="BASIC HELIX-LOOP-HELIX TRANSCRIPTION FACTOR, HES-RELATED"/>
    <property type="match status" value="1"/>
</dbReference>
<dbReference type="Gene3D" id="4.10.280.10">
    <property type="entry name" value="Helix-loop-helix DNA-binding domain"/>
    <property type="match status" value="1"/>
</dbReference>
<dbReference type="SUPFAM" id="SSF47459">
    <property type="entry name" value="HLH, helix-loop-helix DNA-binding domain"/>
    <property type="match status" value="1"/>
</dbReference>
<feature type="compositionally biased region" description="Basic and acidic residues" evidence="5">
    <location>
        <begin position="205"/>
        <end position="216"/>
    </location>
</feature>
<dbReference type="GO" id="GO:0005634">
    <property type="term" value="C:nucleus"/>
    <property type="evidence" value="ECO:0007669"/>
    <property type="project" value="UniProtKB-SubCell"/>
</dbReference>
<dbReference type="SMART" id="SM00353">
    <property type="entry name" value="HLH"/>
    <property type="match status" value="1"/>
</dbReference>
<evidence type="ECO:0000313" key="7">
    <source>
        <dbReference type="EMBL" id="KAK0395283.1"/>
    </source>
</evidence>
<comment type="caution">
    <text evidence="7">The sequence shown here is derived from an EMBL/GenBank/DDBJ whole genome shotgun (WGS) entry which is preliminary data.</text>
</comment>
<evidence type="ECO:0000256" key="1">
    <source>
        <dbReference type="ARBA" id="ARBA00004123"/>
    </source>
</evidence>
<feature type="region of interest" description="Disordered" evidence="5">
    <location>
        <begin position="175"/>
        <end position="264"/>
    </location>
</feature>
<dbReference type="InterPro" id="IPR011598">
    <property type="entry name" value="bHLH_dom"/>
</dbReference>
<keyword evidence="2" id="KW-0805">Transcription regulation</keyword>
<dbReference type="Pfam" id="PF00010">
    <property type="entry name" value="HLH"/>
    <property type="match status" value="1"/>
</dbReference>
<feature type="domain" description="BHLH" evidence="6">
    <location>
        <begin position="22"/>
        <end position="76"/>
    </location>
</feature>
<keyword evidence="8" id="KW-1185">Reference proteome</keyword>
<feature type="compositionally biased region" description="Low complexity" evidence="5">
    <location>
        <begin position="235"/>
        <end position="258"/>
    </location>
</feature>